<dbReference type="Proteomes" id="UP001229832">
    <property type="component" value="Chromosome"/>
</dbReference>
<evidence type="ECO:0000313" key="3">
    <source>
        <dbReference type="Proteomes" id="UP001229832"/>
    </source>
</evidence>
<dbReference type="RefSeq" id="WP_070652371.1">
    <property type="nucleotide sequence ID" value="NZ_CP132484.1"/>
</dbReference>
<gene>
    <name evidence="2" type="ORF">LACZS2_000225</name>
</gene>
<feature type="region of interest" description="Disordered" evidence="1">
    <location>
        <begin position="1"/>
        <end position="21"/>
    </location>
</feature>
<dbReference type="EMBL" id="CP132485">
    <property type="protein sequence ID" value="WLV83834.1"/>
    <property type="molecule type" value="Genomic_DNA"/>
</dbReference>
<keyword evidence="3" id="KW-1185">Reference proteome</keyword>
<organism evidence="2 3">
    <name type="scientific">Lacticaseibacillus zeae subsp. silagei</name>
    <dbReference type="NCBI Taxonomy" id="3068307"/>
    <lineage>
        <taxon>Bacteria</taxon>
        <taxon>Bacillati</taxon>
        <taxon>Bacillota</taxon>
        <taxon>Bacilli</taxon>
        <taxon>Lactobacillales</taxon>
        <taxon>Lactobacillaceae</taxon>
        <taxon>Lacticaseibacillus</taxon>
    </lineage>
</organism>
<dbReference type="GeneID" id="93267952"/>
<accession>A0ABD7Z9Y9</accession>
<proteinExistence type="predicted"/>
<reference evidence="2 3" key="1">
    <citation type="submission" date="2023-08" db="EMBL/GenBank/DDBJ databases">
        <authorList>
            <person name="Buchebner-Jance M."/>
        </authorList>
    </citation>
    <scope>NUCLEOTIDE SEQUENCE [LARGE SCALE GENOMIC DNA]</scope>
    <source>
        <strain evidence="2 3">NCIMB 15475</strain>
    </source>
</reference>
<evidence type="ECO:0000256" key="1">
    <source>
        <dbReference type="SAM" id="MobiDB-lite"/>
    </source>
</evidence>
<dbReference type="AlphaFoldDB" id="A0ABD7Z9Y9"/>
<name>A0ABD7Z9Y9_LACZE</name>
<protein>
    <submittedName>
        <fullName evidence="2">Uncharacterized protein</fullName>
    </submittedName>
</protein>
<sequence length="230" mass="26480">MPETLSPFNSAPKRLQDTSRMSDLGNQTFMVTFVSKPKGNGKPATLNGNGLLAGTIINREELLQTNEGRVKIRDNFGQIFRLREESTFQIELTEEGFQPVYDGFVFKFHRGKIAPMVSGGKYRTSCYDQGTPIVIIEPVDETTDKYFSFSDDSRVYEYDESGRKFTIVALNEDEEVELHYDVRNSMRTRYVAKNRQRISDKDLDRFSQQYMNDRLWIGVMSRYGITGITV</sequence>
<evidence type="ECO:0000313" key="2">
    <source>
        <dbReference type="EMBL" id="WLV83834.1"/>
    </source>
</evidence>